<dbReference type="AlphaFoldDB" id="G8BUL7"/>
<dbReference type="OMA" id="QAMHNWE"/>
<dbReference type="Gene3D" id="6.10.250.3110">
    <property type="match status" value="1"/>
</dbReference>
<dbReference type="OrthoDB" id="425925at2759"/>
<dbReference type="RefSeq" id="XP_003686237.1">
    <property type="nucleotide sequence ID" value="XM_003686189.1"/>
</dbReference>
<dbReference type="PANTHER" id="PTHR18921:SF2">
    <property type="entry name" value="THYROID RECEPTOR-INTERACTING PROTEIN 11"/>
    <property type="match status" value="1"/>
</dbReference>
<feature type="compositionally biased region" description="Low complexity" evidence="4">
    <location>
        <begin position="31"/>
        <end position="41"/>
    </location>
</feature>
<comment type="subcellular location">
    <subcellularLocation>
        <location evidence="1">Golgi apparatus</location>
    </subcellularLocation>
</comment>
<evidence type="ECO:0000256" key="4">
    <source>
        <dbReference type="SAM" id="MobiDB-lite"/>
    </source>
</evidence>
<dbReference type="InterPro" id="IPR012852">
    <property type="entry name" value="CALCOCO1-like"/>
</dbReference>
<dbReference type="PROSITE" id="PS50913">
    <property type="entry name" value="GRIP"/>
    <property type="match status" value="1"/>
</dbReference>
<feature type="region of interest" description="Disordered" evidence="4">
    <location>
        <begin position="1"/>
        <end position="66"/>
    </location>
</feature>
<dbReference type="EMBL" id="HE612861">
    <property type="protein sequence ID" value="CCE63803.1"/>
    <property type="molecule type" value="Genomic_DNA"/>
</dbReference>
<dbReference type="eggNOG" id="ENOG502RYXN">
    <property type="taxonomic scope" value="Eukaryota"/>
</dbReference>
<dbReference type="Pfam" id="PF07888">
    <property type="entry name" value="CALCOCO1"/>
    <property type="match status" value="1"/>
</dbReference>
<dbReference type="STRING" id="1071381.G8BUL7"/>
<sequence>MGKNKKKSGNKNNNNNAHANDATVEDKEYVVAEVEPVVVDANEVESVKEEDGQDEVEESKKDNETEVELLKEQIKVLQNQLEQAKIRNDGDPESVPSETSEGSNAELEKVKEERDKYESQYNSLLDRISSMKTIFSNMKASEKEHEATKQRLRELEKENESINQQLEEYESQNLKIKNKVETIEGEKKEMKETIAILNREFSSLENELEDAQSRIKELESDIKISSSSSLHEISSIKKDKERLLTQIDELTLLLDNNKKDINDLEEERDNLANSVETLKNELQKQESIVENLENELTKLEAEHNSSAQSKKMEIASLTAQLETSVEELSKTNKESEALQKKIKDMEESIEANKKMEEKFKEQVVQLGKLRHENVIVNEQLTKALAMIKKSSTSNNVDIELISNLIISFVTLPRADTRKFEVLELISSCLTWDDEKKKQAGLIHSSMKDPDQPARKSSRTQAFISRWTEYLEKESEKDV</sequence>
<feature type="region of interest" description="Disordered" evidence="4">
    <location>
        <begin position="82"/>
        <end position="116"/>
    </location>
</feature>
<proteinExistence type="predicted"/>
<feature type="compositionally biased region" description="Basic and acidic residues" evidence="4">
    <location>
        <begin position="106"/>
        <end position="116"/>
    </location>
</feature>
<dbReference type="Proteomes" id="UP000005666">
    <property type="component" value="Chromosome 6"/>
</dbReference>
<dbReference type="InterPro" id="IPR000237">
    <property type="entry name" value="GRIP_dom"/>
</dbReference>
<evidence type="ECO:0000256" key="2">
    <source>
        <dbReference type="ARBA" id="ARBA00023034"/>
    </source>
</evidence>
<evidence type="ECO:0000313" key="7">
    <source>
        <dbReference type="Proteomes" id="UP000005666"/>
    </source>
</evidence>
<organism evidence="6 7">
    <name type="scientific">Tetrapisispora phaffii (strain ATCC 24235 / CBS 4417 / NBRC 1672 / NRRL Y-8282 / UCD 70-5)</name>
    <name type="common">Yeast</name>
    <name type="synonym">Fabospora phaffii</name>
    <dbReference type="NCBI Taxonomy" id="1071381"/>
    <lineage>
        <taxon>Eukaryota</taxon>
        <taxon>Fungi</taxon>
        <taxon>Dikarya</taxon>
        <taxon>Ascomycota</taxon>
        <taxon>Saccharomycotina</taxon>
        <taxon>Saccharomycetes</taxon>
        <taxon>Saccharomycetales</taxon>
        <taxon>Saccharomycetaceae</taxon>
        <taxon>Tetrapisispora</taxon>
    </lineage>
</organism>
<keyword evidence="2" id="KW-0333">Golgi apparatus</keyword>
<keyword evidence="7" id="KW-1185">Reference proteome</keyword>
<dbReference type="SUPFAM" id="SSF57997">
    <property type="entry name" value="Tropomyosin"/>
    <property type="match status" value="1"/>
</dbReference>
<keyword evidence="3" id="KW-0175">Coiled coil</keyword>
<accession>G8BUL7</accession>
<dbReference type="InterPro" id="IPR019459">
    <property type="entry name" value="GRAB"/>
</dbReference>
<evidence type="ECO:0000256" key="3">
    <source>
        <dbReference type="ARBA" id="ARBA00023054"/>
    </source>
</evidence>
<dbReference type="GO" id="GO:0031267">
    <property type="term" value="F:small GTPase binding"/>
    <property type="evidence" value="ECO:0007669"/>
    <property type="project" value="TreeGrafter"/>
</dbReference>
<evidence type="ECO:0000313" key="6">
    <source>
        <dbReference type="EMBL" id="CCE63803.1"/>
    </source>
</evidence>
<dbReference type="Pfam" id="PF10375">
    <property type="entry name" value="GRAB"/>
    <property type="match status" value="1"/>
</dbReference>
<dbReference type="GeneID" id="11535628"/>
<dbReference type="GO" id="GO:0006888">
    <property type="term" value="P:endoplasmic reticulum to Golgi vesicle-mediated transport"/>
    <property type="evidence" value="ECO:0007669"/>
    <property type="project" value="EnsemblFungi"/>
</dbReference>
<dbReference type="GO" id="GO:0000139">
    <property type="term" value="C:Golgi membrane"/>
    <property type="evidence" value="ECO:0007669"/>
    <property type="project" value="EnsemblFungi"/>
</dbReference>
<dbReference type="PANTHER" id="PTHR18921">
    <property type="entry name" value="MYOSIN HEAVY CHAIN - RELATED"/>
    <property type="match status" value="1"/>
</dbReference>
<name>G8BUL7_TETPH</name>
<dbReference type="HOGENOM" id="CLU_020680_3_1_1"/>
<evidence type="ECO:0000256" key="1">
    <source>
        <dbReference type="ARBA" id="ARBA00004555"/>
    </source>
</evidence>
<dbReference type="KEGG" id="tpf:TPHA_0F03220"/>
<reference evidence="6 7" key="1">
    <citation type="journal article" date="2011" name="Proc. Natl. Acad. Sci. U.S.A.">
        <title>Evolutionary erosion of yeast sex chromosomes by mating-type switching accidents.</title>
        <authorList>
            <person name="Gordon J.L."/>
            <person name="Armisen D."/>
            <person name="Proux-Wera E."/>
            <person name="Oheigeartaigh S.S."/>
            <person name="Byrne K.P."/>
            <person name="Wolfe K.H."/>
        </authorList>
    </citation>
    <scope>NUCLEOTIDE SEQUENCE [LARGE SCALE GENOMIC DNA]</scope>
    <source>
        <strain evidence="7">ATCC 24235 / CBS 4417 / NBRC 1672 / NRRL Y-8282 / UCD 70-5</strain>
    </source>
</reference>
<dbReference type="GO" id="GO:0007030">
    <property type="term" value="P:Golgi organization"/>
    <property type="evidence" value="ECO:0007669"/>
    <property type="project" value="TreeGrafter"/>
</dbReference>
<protein>
    <recommendedName>
        <fullName evidence="5">GRIP domain-containing protein</fullName>
    </recommendedName>
</protein>
<feature type="domain" description="GRIP" evidence="5">
    <location>
        <begin position="391"/>
        <end position="442"/>
    </location>
</feature>
<evidence type="ECO:0000259" key="5">
    <source>
        <dbReference type="PROSITE" id="PS50913"/>
    </source>
</evidence>
<gene>
    <name evidence="6" type="primary">TPHA0F03220</name>
    <name evidence="6" type="ordered locus">TPHA_0F03220</name>
</gene>
<dbReference type="Gene3D" id="1.10.287.1490">
    <property type="match status" value="1"/>
</dbReference>